<sequence length="54" mass="5926">MVDDACGLSTLQNHAFVGRISASVIRQKPLSVGRNNAALYYSNPQRFLLRSDAC</sequence>
<dbReference type="EMBL" id="UIGI01000001">
    <property type="protein sequence ID" value="SUW64117.1"/>
    <property type="molecule type" value="Genomic_DNA"/>
</dbReference>
<reference evidence="1 2" key="1">
    <citation type="submission" date="2018-06" db="EMBL/GenBank/DDBJ databases">
        <authorList>
            <consortium name="Pathogen Informatics"/>
            <person name="Doyle S."/>
        </authorList>
    </citation>
    <scope>NUCLEOTIDE SEQUENCE [LARGE SCALE GENOMIC DNA]</scope>
    <source>
        <strain evidence="1 2">NCTC12119</strain>
    </source>
</reference>
<gene>
    <name evidence="1" type="ORF">NCTC12119_02616</name>
</gene>
<dbReference type="Proteomes" id="UP000255528">
    <property type="component" value="Unassembled WGS sequence"/>
</dbReference>
<accession>A0A381C8G8</accession>
<dbReference type="AlphaFoldDB" id="A0A381C8G8"/>
<protein>
    <submittedName>
        <fullName evidence="1">Uncharacterized protein</fullName>
    </submittedName>
</protein>
<evidence type="ECO:0000313" key="1">
    <source>
        <dbReference type="EMBL" id="SUW64117.1"/>
    </source>
</evidence>
<proteinExistence type="predicted"/>
<name>A0A381C8G8_9ENTR</name>
<evidence type="ECO:0000313" key="2">
    <source>
        <dbReference type="Proteomes" id="UP000255528"/>
    </source>
</evidence>
<organism evidence="1 2">
    <name type="scientific">Buttiauxella agrestis</name>
    <dbReference type="NCBI Taxonomy" id="82977"/>
    <lineage>
        <taxon>Bacteria</taxon>
        <taxon>Pseudomonadati</taxon>
        <taxon>Pseudomonadota</taxon>
        <taxon>Gammaproteobacteria</taxon>
        <taxon>Enterobacterales</taxon>
        <taxon>Enterobacteriaceae</taxon>
        <taxon>Buttiauxella</taxon>
    </lineage>
</organism>